<organism evidence="2 3">
    <name type="scientific">Kinneretia aquatilis</name>
    <dbReference type="NCBI Taxonomy" id="2070761"/>
    <lineage>
        <taxon>Bacteria</taxon>
        <taxon>Pseudomonadati</taxon>
        <taxon>Pseudomonadota</taxon>
        <taxon>Betaproteobacteria</taxon>
        <taxon>Burkholderiales</taxon>
        <taxon>Sphaerotilaceae</taxon>
        <taxon>Roseateles</taxon>
    </lineage>
</organism>
<accession>A0A2N8KUG4</accession>
<dbReference type="EMBL" id="POSP01000003">
    <property type="protein sequence ID" value="PND37070.1"/>
    <property type="molecule type" value="Genomic_DNA"/>
</dbReference>
<comment type="caution">
    <text evidence="2">The sequence shown here is derived from an EMBL/GenBank/DDBJ whole genome shotgun (WGS) entry which is preliminary data.</text>
</comment>
<protein>
    <submittedName>
        <fullName evidence="2">Uncharacterized protein</fullName>
    </submittedName>
</protein>
<reference evidence="2 3" key="1">
    <citation type="submission" date="2018-01" db="EMBL/GenBank/DDBJ databases">
        <title>Draft genome sequence of Paucibacter aquatile CR182 isolated from freshwater of the Nakdong River.</title>
        <authorList>
            <person name="Choi A."/>
            <person name="Chung E.J."/>
        </authorList>
    </citation>
    <scope>NUCLEOTIDE SEQUENCE [LARGE SCALE GENOMIC DNA]</scope>
    <source>
        <strain evidence="2 3">CR182</strain>
    </source>
</reference>
<dbReference type="AlphaFoldDB" id="A0A2N8KUG4"/>
<keyword evidence="3" id="KW-1185">Reference proteome</keyword>
<name>A0A2N8KUG4_9BURK</name>
<feature type="compositionally biased region" description="Polar residues" evidence="1">
    <location>
        <begin position="23"/>
        <end position="34"/>
    </location>
</feature>
<gene>
    <name evidence="2" type="ORF">C1O66_05635</name>
</gene>
<evidence type="ECO:0000256" key="1">
    <source>
        <dbReference type="SAM" id="MobiDB-lite"/>
    </source>
</evidence>
<sequence>MNLSRPTAAHTTQPSSAAPIPVQAQSAGEASTLPSWVARTSLESGRKPAHRRGHGHAGQERAGVSAALRALRDPQSWITAIAVLTLVGLSGGAFEAEDSHSERSAIHLHSGMTNDAVVAELSSSQR</sequence>
<proteinExistence type="predicted"/>
<dbReference type="RefSeq" id="WP_102766988.1">
    <property type="nucleotide sequence ID" value="NZ_POSP01000003.1"/>
</dbReference>
<feature type="region of interest" description="Disordered" evidence="1">
    <location>
        <begin position="1"/>
        <end position="65"/>
    </location>
</feature>
<feature type="compositionally biased region" description="Polar residues" evidence="1">
    <location>
        <begin position="1"/>
        <end position="16"/>
    </location>
</feature>
<evidence type="ECO:0000313" key="2">
    <source>
        <dbReference type="EMBL" id="PND37070.1"/>
    </source>
</evidence>
<evidence type="ECO:0000313" key="3">
    <source>
        <dbReference type="Proteomes" id="UP000235916"/>
    </source>
</evidence>
<dbReference type="Proteomes" id="UP000235916">
    <property type="component" value="Unassembled WGS sequence"/>
</dbReference>